<evidence type="ECO:0008006" key="4">
    <source>
        <dbReference type="Google" id="ProtNLM"/>
    </source>
</evidence>
<feature type="transmembrane region" description="Helical" evidence="1">
    <location>
        <begin position="185"/>
        <end position="208"/>
    </location>
</feature>
<feature type="transmembrane region" description="Helical" evidence="1">
    <location>
        <begin position="69"/>
        <end position="87"/>
    </location>
</feature>
<keyword evidence="3" id="KW-1185">Reference proteome</keyword>
<proteinExistence type="predicted"/>
<dbReference type="RefSeq" id="XP_017996082.1">
    <property type="nucleotide sequence ID" value="XM_018149339.1"/>
</dbReference>
<evidence type="ECO:0000313" key="3">
    <source>
        <dbReference type="Proteomes" id="UP000038010"/>
    </source>
</evidence>
<reference evidence="2 3" key="1">
    <citation type="submission" date="2015-06" db="EMBL/GenBank/DDBJ databases">
        <title>Draft genome of the ant-associated black yeast Phialophora attae CBS 131958.</title>
        <authorList>
            <person name="Moreno L.F."/>
            <person name="Stielow B.J."/>
            <person name="de Hoog S."/>
            <person name="Vicente V.A."/>
            <person name="Weiss V.A."/>
            <person name="de Vries M."/>
            <person name="Cruz L.M."/>
            <person name="Souza E.M."/>
        </authorList>
    </citation>
    <scope>NUCLEOTIDE SEQUENCE [LARGE SCALE GENOMIC DNA]</scope>
    <source>
        <strain evidence="2 3">CBS 131958</strain>
    </source>
</reference>
<accession>A0A0N0NJ26</accession>
<dbReference type="EMBL" id="LFJN01000033">
    <property type="protein sequence ID" value="KPI36119.1"/>
    <property type="molecule type" value="Genomic_DNA"/>
</dbReference>
<keyword evidence="1" id="KW-0812">Transmembrane</keyword>
<name>A0A0N0NJ26_9EURO</name>
<comment type="caution">
    <text evidence="2">The sequence shown here is derived from an EMBL/GenBank/DDBJ whole genome shotgun (WGS) entry which is preliminary data.</text>
</comment>
<keyword evidence="1" id="KW-1133">Transmembrane helix</keyword>
<dbReference type="Proteomes" id="UP000038010">
    <property type="component" value="Unassembled WGS sequence"/>
</dbReference>
<dbReference type="GeneID" id="28741219"/>
<dbReference type="OrthoDB" id="3205825at2759"/>
<feature type="transmembrane region" description="Helical" evidence="1">
    <location>
        <begin position="39"/>
        <end position="63"/>
    </location>
</feature>
<evidence type="ECO:0000313" key="2">
    <source>
        <dbReference type="EMBL" id="KPI36119.1"/>
    </source>
</evidence>
<evidence type="ECO:0000256" key="1">
    <source>
        <dbReference type="SAM" id="Phobius"/>
    </source>
</evidence>
<organism evidence="2 3">
    <name type="scientific">Cyphellophora attinorum</name>
    <dbReference type="NCBI Taxonomy" id="1664694"/>
    <lineage>
        <taxon>Eukaryota</taxon>
        <taxon>Fungi</taxon>
        <taxon>Dikarya</taxon>
        <taxon>Ascomycota</taxon>
        <taxon>Pezizomycotina</taxon>
        <taxon>Eurotiomycetes</taxon>
        <taxon>Chaetothyriomycetidae</taxon>
        <taxon>Chaetothyriales</taxon>
        <taxon>Cyphellophoraceae</taxon>
        <taxon>Cyphellophora</taxon>
    </lineage>
</organism>
<sequence>MDIATLFFGMFMPIFVFTVAKAYHQTRRIYRHTRSFHNAYLYLVWTEATANFIFSVTTMLFIQGVIPPALWYYILAVILWTLQVQLLPQIIANRVSLIMVNKRKASYLRWGLFALITPITVAVCYIWTSSHLPGATDQQIRVNIIFEKCEKSFFLIIDLALNIYFLWLVRFNLIAAGLNKYWRLFNWNVGMVVVSTTLDALLLGFLSLSNQFMLVATPRISIN</sequence>
<feature type="transmembrane region" description="Helical" evidence="1">
    <location>
        <begin position="107"/>
        <end position="128"/>
    </location>
</feature>
<dbReference type="VEuPathDB" id="FungiDB:AB675_8856"/>
<feature type="transmembrane region" description="Helical" evidence="1">
    <location>
        <begin position="153"/>
        <end position="173"/>
    </location>
</feature>
<protein>
    <recommendedName>
        <fullName evidence="4">Serpentine receptor class gamma</fullName>
    </recommendedName>
</protein>
<keyword evidence="1" id="KW-0472">Membrane</keyword>
<gene>
    <name evidence="2" type="ORF">AB675_8856</name>
</gene>
<dbReference type="AlphaFoldDB" id="A0A0N0NJ26"/>
<dbReference type="PANTHER" id="PTHR35179">
    <property type="entry name" value="PROTEIN CBG02620"/>
    <property type="match status" value="1"/>
</dbReference>
<feature type="transmembrane region" description="Helical" evidence="1">
    <location>
        <begin position="6"/>
        <end position="23"/>
    </location>
</feature>
<dbReference type="PANTHER" id="PTHR35179:SF2">
    <property type="entry name" value="START DOMAIN-CONTAINING PROTEIN"/>
    <property type="match status" value="1"/>
</dbReference>